<dbReference type="AlphaFoldDB" id="A0A0F9K0A9"/>
<feature type="compositionally biased region" description="Basic and acidic residues" evidence="1">
    <location>
        <begin position="78"/>
        <end position="94"/>
    </location>
</feature>
<protein>
    <submittedName>
        <fullName evidence="2">Uncharacterized protein</fullName>
    </submittedName>
</protein>
<evidence type="ECO:0000256" key="1">
    <source>
        <dbReference type="SAM" id="MobiDB-lite"/>
    </source>
</evidence>
<gene>
    <name evidence="2" type="ORF">LCGC14_1694990</name>
</gene>
<evidence type="ECO:0000313" key="2">
    <source>
        <dbReference type="EMBL" id="KKM15548.1"/>
    </source>
</evidence>
<dbReference type="EMBL" id="LAZR01014881">
    <property type="protein sequence ID" value="KKM15548.1"/>
    <property type="molecule type" value="Genomic_DNA"/>
</dbReference>
<organism evidence="2">
    <name type="scientific">marine sediment metagenome</name>
    <dbReference type="NCBI Taxonomy" id="412755"/>
    <lineage>
        <taxon>unclassified sequences</taxon>
        <taxon>metagenomes</taxon>
        <taxon>ecological metagenomes</taxon>
    </lineage>
</organism>
<proteinExistence type="predicted"/>
<comment type="caution">
    <text evidence="2">The sequence shown here is derived from an EMBL/GenBank/DDBJ whole genome shotgun (WGS) entry which is preliminary data.</text>
</comment>
<sequence length="94" mass="10668">MANQNILDQSTSTKDNDIIGFQVDKKFAVSMMINMYINEPCRICGKIITKDDLNELIFTGYSECIKARAAHGSCWKNHGKDDSGKDDTKTWEYP</sequence>
<reference evidence="2" key="1">
    <citation type="journal article" date="2015" name="Nature">
        <title>Complex archaea that bridge the gap between prokaryotes and eukaryotes.</title>
        <authorList>
            <person name="Spang A."/>
            <person name="Saw J.H."/>
            <person name="Jorgensen S.L."/>
            <person name="Zaremba-Niedzwiedzka K."/>
            <person name="Martijn J."/>
            <person name="Lind A.E."/>
            <person name="van Eijk R."/>
            <person name="Schleper C."/>
            <person name="Guy L."/>
            <person name="Ettema T.J."/>
        </authorList>
    </citation>
    <scope>NUCLEOTIDE SEQUENCE</scope>
</reference>
<name>A0A0F9K0A9_9ZZZZ</name>
<accession>A0A0F9K0A9</accession>
<feature type="region of interest" description="Disordered" evidence="1">
    <location>
        <begin position="74"/>
        <end position="94"/>
    </location>
</feature>